<sequence length="992" mass="106989">MANDSTQENIDDQTAKVAHDKNDVAQAQQNLQETQNQLSQAINTANQAQQAFDTADAAAKAQSDNVEKLTDQVKNDEIATDKASVVKKVDQAKETVDQDKKNVANATQANDNAKSSQSKAIQNQQAAGKALSSAKANESSAKQKADTAAKNVEQQAQTVKDKQKNVDNLNQSLGKLTTQSDVDTAQQTVDTDKLDVQKAQSAKDTALANQQGAQETLDKAETDAAHTAAAQKTADATYQAAVNSTNDANAKLKEAENGNSLPTMVFSQDEIKTTQEFVKLLKEFLDKGDHDTLSSTDVYDNDDPNIKAAYKNWVNAMTYAPYMAGGTISLGTEFHKYDSNWKDTSTADQNELVDLLNMTQAEKEEVTFFTSAILNNIRKQLGIDNEVGLARISTGSIDMADEISKIAIKNKWKYLGHYGYAVTKAAYDHGVYGGTEPTDPTSRSSYQSYESAGFIPIGYQYGYTKITMAEFKEQIVETIDLMLHTDNDQHMGHAVALLGFYNMTKGLDNSNSIYDYVGVSMNPGFYKDHYSGYGYLHIINVPEYYIDPQIPAYKWVIGANNTDAVTRRAATKMTEQLTNPYENDYVNTLRQKAAKALTSQNAAKTALDNAISQNNAAQKALTEAKSKNDIAKTALSNAEQSLSQSQSRLVKDTATLNQVMAQYQADMQREASRVKALDQAKQDLRAAQDSLAELQAAAQNAQNNLSAAQNATQKAQNDFDNADKALKSANNLLAETTASLNTAKQKLSTDTEALTAAQLDLQEFDANLPANLEKLAKDRSALTAAKDLLSKLQSAADSAKQNLGTAKSALSSAQNAVTAAEQKLATAEKQLNDDQTKLDTLIQALADLKQAKKELDDAQAALTNAEKAAAESDQALLDAKANQAAMQKVYDAVMAKVQAIQAKNALLNSVKEQQAKLRATAGSNMESMHESLANVSSTVSNTTAAGFVAKNAVNSGSLPQTGNTSEHTASLLGLGLLGMFAGLLGLRKKQED</sequence>
<dbReference type="PROSITE" id="PS50847">
    <property type="entry name" value="GRAM_POS_ANCHORING"/>
    <property type="match status" value="1"/>
</dbReference>
<feature type="coiled-coil region" evidence="8">
    <location>
        <begin position="782"/>
        <end position="875"/>
    </location>
</feature>
<evidence type="ECO:0000259" key="10">
    <source>
        <dbReference type="PROSITE" id="PS50847"/>
    </source>
</evidence>
<dbReference type="InterPro" id="IPR019931">
    <property type="entry name" value="LPXTG_anchor"/>
</dbReference>
<keyword evidence="3" id="KW-0964">Secreted</keyword>
<feature type="region of interest" description="Disordered" evidence="9">
    <location>
        <begin position="91"/>
        <end position="166"/>
    </location>
</feature>
<keyword evidence="7" id="KW-0572">Peptidoglycan-anchor</keyword>
<feature type="compositionally biased region" description="Basic and acidic residues" evidence="9">
    <location>
        <begin position="13"/>
        <end position="23"/>
    </location>
</feature>
<dbReference type="Proteomes" id="UP001456307">
    <property type="component" value="Unassembled WGS sequence"/>
</dbReference>
<evidence type="ECO:0000313" key="11">
    <source>
        <dbReference type="EMBL" id="MEO5287117.1"/>
    </source>
</evidence>
<proteinExistence type="predicted"/>
<keyword evidence="2" id="KW-0134">Cell wall</keyword>
<dbReference type="RefSeq" id="WP_347985701.1">
    <property type="nucleotide sequence ID" value="NZ_JBCNVT010000002.1"/>
</dbReference>
<feature type="compositionally biased region" description="Basic and acidic residues" evidence="9">
    <location>
        <begin position="91"/>
        <end position="102"/>
    </location>
</feature>
<dbReference type="SUPFAM" id="SSF57997">
    <property type="entry name" value="Tropomyosin"/>
    <property type="match status" value="2"/>
</dbReference>
<keyword evidence="6 8" id="KW-0175">Coiled coil</keyword>
<gene>
    <name evidence="11" type="ORF">AAVZ08_11145</name>
</gene>
<comment type="subcellular location">
    <subcellularLocation>
        <location evidence="1">Golgi apparatus</location>
    </subcellularLocation>
</comment>
<dbReference type="Gene3D" id="1.20.120.330">
    <property type="entry name" value="Nucleotidyltransferases domain 2"/>
    <property type="match status" value="1"/>
</dbReference>
<keyword evidence="12" id="KW-1185">Reference proteome</keyword>
<dbReference type="Pfam" id="PF00746">
    <property type="entry name" value="Gram_pos_anchor"/>
    <property type="match status" value="1"/>
</dbReference>
<organism evidence="11 12">
    <name type="scientific">Limosilactobacillus allomucosae</name>
    <dbReference type="NCBI Taxonomy" id="3142938"/>
    <lineage>
        <taxon>Bacteria</taxon>
        <taxon>Bacillati</taxon>
        <taxon>Bacillota</taxon>
        <taxon>Bacilli</taxon>
        <taxon>Lactobacillales</taxon>
        <taxon>Lactobacillaceae</taxon>
        <taxon>Limosilactobacillus</taxon>
    </lineage>
</organism>
<dbReference type="InterPro" id="IPR027607">
    <property type="entry name" value="Surf_Exclu_SEC10/PgrA"/>
</dbReference>
<evidence type="ECO:0000256" key="9">
    <source>
        <dbReference type="SAM" id="MobiDB-lite"/>
    </source>
</evidence>
<accession>A0ABV0I7I5</accession>
<feature type="compositionally biased region" description="Low complexity" evidence="9">
    <location>
        <begin position="25"/>
        <end position="40"/>
    </location>
</feature>
<name>A0ABV0I7I5_9LACO</name>
<evidence type="ECO:0000256" key="6">
    <source>
        <dbReference type="ARBA" id="ARBA00023054"/>
    </source>
</evidence>
<evidence type="ECO:0000256" key="4">
    <source>
        <dbReference type="ARBA" id="ARBA00022729"/>
    </source>
</evidence>
<dbReference type="NCBIfam" id="TIGR04320">
    <property type="entry name" value="Surf_Exclu_PgrA"/>
    <property type="match status" value="1"/>
</dbReference>
<feature type="domain" description="Gram-positive cocci surface proteins LPxTG" evidence="10">
    <location>
        <begin position="958"/>
        <end position="992"/>
    </location>
</feature>
<feature type="compositionally biased region" description="Polar residues" evidence="9">
    <location>
        <begin position="205"/>
        <end position="214"/>
    </location>
</feature>
<comment type="caution">
    <text evidence="11">The sequence shown here is derived from an EMBL/GenBank/DDBJ whole genome shotgun (WGS) entry which is preliminary data.</text>
</comment>
<dbReference type="NCBIfam" id="TIGR01167">
    <property type="entry name" value="LPXTG_anchor"/>
    <property type="match status" value="1"/>
</dbReference>
<evidence type="ECO:0000256" key="3">
    <source>
        <dbReference type="ARBA" id="ARBA00022525"/>
    </source>
</evidence>
<evidence type="ECO:0000256" key="8">
    <source>
        <dbReference type="SAM" id="Coils"/>
    </source>
</evidence>
<dbReference type="EMBL" id="JBCNVT010000002">
    <property type="protein sequence ID" value="MEO5287117.1"/>
    <property type="molecule type" value="Genomic_DNA"/>
</dbReference>
<protein>
    <submittedName>
        <fullName evidence="11">SEC10/PgrA surface exclusion domain-containing protein</fullName>
    </submittedName>
</protein>
<feature type="region of interest" description="Disordered" evidence="9">
    <location>
        <begin position="1"/>
        <end position="40"/>
    </location>
</feature>
<feature type="coiled-coil region" evidence="8">
    <location>
        <begin position="607"/>
        <end position="746"/>
    </location>
</feature>
<evidence type="ECO:0000313" key="12">
    <source>
        <dbReference type="Proteomes" id="UP001456307"/>
    </source>
</evidence>
<dbReference type="PANTHER" id="PTHR18921">
    <property type="entry name" value="MYOSIN HEAVY CHAIN - RELATED"/>
    <property type="match status" value="1"/>
</dbReference>
<keyword evidence="4" id="KW-0732">Signal</keyword>
<keyword evidence="5" id="KW-0333">Golgi apparatus</keyword>
<reference evidence="11 12" key="1">
    <citation type="submission" date="2024-04" db="EMBL/GenBank/DDBJ databases">
        <title>Limosilactobacillus allomucosae sp. nov., a novel species isolated from wild boar faecal samples as potential probiotics for domestic pigs.</title>
        <authorList>
            <person name="Chen B."/>
        </authorList>
    </citation>
    <scope>NUCLEOTIDE SEQUENCE [LARGE SCALE GENOMIC DNA]</scope>
    <source>
        <strain evidence="11 12">WILCCON 0055</strain>
    </source>
</reference>
<feature type="region of interest" description="Disordered" evidence="9">
    <location>
        <begin position="205"/>
        <end position="228"/>
    </location>
</feature>
<evidence type="ECO:0000256" key="7">
    <source>
        <dbReference type="ARBA" id="ARBA00023088"/>
    </source>
</evidence>
<feature type="compositionally biased region" description="Polar residues" evidence="9">
    <location>
        <begin position="104"/>
        <end position="126"/>
    </location>
</feature>
<evidence type="ECO:0000256" key="1">
    <source>
        <dbReference type="ARBA" id="ARBA00004555"/>
    </source>
</evidence>
<dbReference type="PANTHER" id="PTHR18921:SF2">
    <property type="entry name" value="THYROID RECEPTOR-INTERACTING PROTEIN 11"/>
    <property type="match status" value="1"/>
</dbReference>
<evidence type="ECO:0000256" key="5">
    <source>
        <dbReference type="ARBA" id="ARBA00023034"/>
    </source>
</evidence>
<evidence type="ECO:0000256" key="2">
    <source>
        <dbReference type="ARBA" id="ARBA00022512"/>
    </source>
</evidence>